<dbReference type="PATRIC" id="fig|926562.3.peg.187"/>
<dbReference type="KEGG" id="oho:Oweho_0182"/>
<dbReference type="NCBIfam" id="NF047389">
    <property type="entry name" value="ATPase_Sll1717"/>
    <property type="match status" value="1"/>
</dbReference>
<evidence type="ECO:0000313" key="2">
    <source>
        <dbReference type="Proteomes" id="UP000005631"/>
    </source>
</evidence>
<dbReference type="eggNOG" id="COG1672">
    <property type="taxonomic scope" value="Bacteria"/>
</dbReference>
<dbReference type="Gene3D" id="3.40.50.300">
    <property type="entry name" value="P-loop containing nucleotide triphosphate hydrolases"/>
    <property type="match status" value="1"/>
</dbReference>
<dbReference type="RefSeq" id="WP_014200565.1">
    <property type="nucleotide sequence ID" value="NC_016599.1"/>
</dbReference>
<dbReference type="InterPro" id="IPR059206">
    <property type="entry name" value="Sll1717-like"/>
</dbReference>
<proteinExistence type="predicted"/>
<dbReference type="OrthoDB" id="8432819at2"/>
<gene>
    <name evidence="1" type="ordered locus">Oweho_0182</name>
</gene>
<accession>G8R6R1</accession>
<keyword evidence="2" id="KW-1185">Reference proteome</keyword>
<dbReference type="HOGENOM" id="CLU_038803_0_0_10"/>
<name>G8R6R1_OWEHD</name>
<dbReference type="SUPFAM" id="SSF52540">
    <property type="entry name" value="P-loop containing nucleoside triphosphate hydrolases"/>
    <property type="match status" value="1"/>
</dbReference>
<dbReference type="InterPro" id="IPR027417">
    <property type="entry name" value="P-loop_NTPase"/>
</dbReference>
<organism evidence="1 2">
    <name type="scientific">Owenweeksia hongkongensis (strain DSM 17368 / CIP 108786 / JCM 12287 / NRRL B-23963 / UST20020801)</name>
    <dbReference type="NCBI Taxonomy" id="926562"/>
    <lineage>
        <taxon>Bacteria</taxon>
        <taxon>Pseudomonadati</taxon>
        <taxon>Bacteroidota</taxon>
        <taxon>Flavobacteriia</taxon>
        <taxon>Flavobacteriales</taxon>
        <taxon>Owenweeksiaceae</taxon>
        <taxon>Owenweeksia</taxon>
    </lineage>
</organism>
<sequence length="492" mass="56748">MDLKEIQKLIRYIEENTRADKVSGIEFIDPRNFKSKIHGKQNYVVFGRRGAGKSTLLKTLQSENDNFTIYVNLEDYKDITFPNIIIKVLIRFFEGTISKLDKDISFWSFGQWLNKRKLNKDLKNLITELKKKISSPDSLDEQRKYKETKQEGGSAGTKAKGLEANLNYSDTSESEIAHQWKIDKLNDLKTSIDDIKALIERASELTDKQIILVLDDFYFIPKSIQPYLIDYFHRLSKSNNFYLKIGTVKHRTNLYVQTDQSFIGMELNADVYDIDLDYTLDKWNELKRFKKDLLDAAINSSGANIDVNEIFNDQAFEQLCIASGGVPRDFLVLFIKCCSTLNENSSRINVPNVREVAIENYTNKKNALEKDSIEESNILENTMSSIRDRVFTDKRTNVFLIENESLDKDETVKRIIKELIDLRFIHIIDSNTSAAPSDGKRHSAYLLDVSLYTNGRPRNFKEIEPDIKKRRDDIRSAPRISVLSLNEIITGG</sequence>
<dbReference type="AlphaFoldDB" id="G8R6R1"/>
<protein>
    <submittedName>
        <fullName evidence="1">Uncharacterized protein</fullName>
    </submittedName>
</protein>
<evidence type="ECO:0000313" key="1">
    <source>
        <dbReference type="EMBL" id="AEV31204.1"/>
    </source>
</evidence>
<dbReference type="Proteomes" id="UP000005631">
    <property type="component" value="Chromosome"/>
</dbReference>
<dbReference type="EMBL" id="CP003156">
    <property type="protein sequence ID" value="AEV31204.1"/>
    <property type="molecule type" value="Genomic_DNA"/>
</dbReference>
<reference evidence="1 2" key="1">
    <citation type="journal article" date="2012" name="Stand. Genomic Sci.">
        <title>Genome sequence of the orange-pigmented seawater bacterium Owenweeksia hongkongensis type strain (UST20020801(T)).</title>
        <authorList>
            <person name="Riedel T."/>
            <person name="Held B."/>
            <person name="Nolan M."/>
            <person name="Lucas S."/>
            <person name="Lapidus A."/>
            <person name="Tice H."/>
            <person name="Del Rio T.G."/>
            <person name="Cheng J.F."/>
            <person name="Han C."/>
            <person name="Tapia R."/>
            <person name="Goodwin L.A."/>
            <person name="Pitluck S."/>
            <person name="Liolios K."/>
            <person name="Mavromatis K."/>
            <person name="Pagani I."/>
            <person name="Ivanova N."/>
            <person name="Mikhailova N."/>
            <person name="Pati A."/>
            <person name="Chen A."/>
            <person name="Palaniappan K."/>
            <person name="Rohde M."/>
            <person name="Tindall B.J."/>
            <person name="Detter J.C."/>
            <person name="Goker M."/>
            <person name="Woyke T."/>
            <person name="Bristow J."/>
            <person name="Eisen J.A."/>
            <person name="Markowitz V."/>
            <person name="Hugenholtz P."/>
            <person name="Klenk H.P."/>
            <person name="Kyrpides N.C."/>
        </authorList>
    </citation>
    <scope>NUCLEOTIDE SEQUENCE</scope>
    <source>
        <strain evidence="2">DSM 17368 / JCM 12287 / NRRL B-23963</strain>
    </source>
</reference>
<dbReference type="STRING" id="926562.Oweho_0182"/>